<evidence type="ECO:0000256" key="1">
    <source>
        <dbReference type="SAM" id="MobiDB-lite"/>
    </source>
</evidence>
<feature type="compositionally biased region" description="Gly residues" evidence="1">
    <location>
        <begin position="504"/>
        <end position="519"/>
    </location>
</feature>
<feature type="region of interest" description="Disordered" evidence="1">
    <location>
        <begin position="493"/>
        <end position="540"/>
    </location>
</feature>
<protein>
    <submittedName>
        <fullName evidence="2">Uncharacterized protein</fullName>
    </submittedName>
</protein>
<evidence type="ECO:0000313" key="2">
    <source>
        <dbReference type="EMBL" id="OGG79454.1"/>
    </source>
</evidence>
<dbReference type="AlphaFoldDB" id="A0A1F6F0R6"/>
<evidence type="ECO:0000313" key="3">
    <source>
        <dbReference type="Proteomes" id="UP000177372"/>
    </source>
</evidence>
<feature type="region of interest" description="Disordered" evidence="1">
    <location>
        <begin position="290"/>
        <end position="310"/>
    </location>
</feature>
<reference evidence="2 3" key="1">
    <citation type="journal article" date="2016" name="Nat. Commun.">
        <title>Thousands of microbial genomes shed light on interconnected biogeochemical processes in an aquifer system.</title>
        <authorList>
            <person name="Anantharaman K."/>
            <person name="Brown C.T."/>
            <person name="Hug L.A."/>
            <person name="Sharon I."/>
            <person name="Castelle C.J."/>
            <person name="Probst A.J."/>
            <person name="Thomas B.C."/>
            <person name="Singh A."/>
            <person name="Wilkins M.J."/>
            <person name="Karaoz U."/>
            <person name="Brodie E.L."/>
            <person name="Williams K.H."/>
            <person name="Hubbard S.S."/>
            <person name="Banfield J.F."/>
        </authorList>
    </citation>
    <scope>NUCLEOTIDE SEQUENCE [LARGE SCALE GENOMIC DNA]</scope>
</reference>
<name>A0A1F6F0R6_9BACT</name>
<feature type="compositionally biased region" description="Pro residues" evidence="1">
    <location>
        <begin position="121"/>
        <end position="134"/>
    </location>
</feature>
<feature type="region of interest" description="Disordered" evidence="1">
    <location>
        <begin position="556"/>
        <end position="582"/>
    </location>
</feature>
<organism evidence="2 3">
    <name type="scientific">Candidatus Kaiserbacteria bacterium RIFCSPLOWO2_01_FULL_54_13</name>
    <dbReference type="NCBI Taxonomy" id="1798512"/>
    <lineage>
        <taxon>Bacteria</taxon>
        <taxon>Candidatus Kaiseribacteriota</taxon>
    </lineage>
</organism>
<accession>A0A1F6F0R6</accession>
<dbReference type="Proteomes" id="UP000177372">
    <property type="component" value="Unassembled WGS sequence"/>
</dbReference>
<dbReference type="EMBL" id="MFLZ01000027">
    <property type="protein sequence ID" value="OGG79454.1"/>
    <property type="molecule type" value="Genomic_DNA"/>
</dbReference>
<feature type="compositionally biased region" description="Low complexity" evidence="1">
    <location>
        <begin position="560"/>
        <end position="570"/>
    </location>
</feature>
<sequence>MNDPKTAALAPGQTGAINGNEFLTQALNPTVADQLRAGAQGGTTPIQEIEKIANAIKGGTAPCTGTNCTPTVQLNEDIVKEQVRLAGDPCAANPALCAGAPGNPADEKERPTLKLPGGKGLPPPPLPAPQPPTQPKSSQSECRAVPKPSVLCSGGEWQPQYGSGACTSVVGWLCSSQSSTFGQAPKADIVLVANPPTVASGGTSHIGWVTTGMVSCTISSDQFPQFTKDNESNTSKNGTAETPALTSSADFKLECTTLGGEKPSKTVTVGVSTAGLQEGQLAAVVLASGHTGPGTSGKSGEPSKHKCDSGQVHTIRHATQGTTPRKTAAQCFALNTQRVMAPVPNADREACEWMPKEKASQCIVRYCPPPNMFSQNKSGACVVVNCAGQDRTKCANDTLETAKQTNGPATVLAQTAVADKGRTAALMPDGTMRWVNELLSDPARQQVAAQMRSLTGENPADSYYEEIKKIAEGFEKGTPPCTNCTPMIPLNPNLRDAVRQQPSGGPGVGPGIGPGGGPGVPGPSQPDSTGFKFPNIQKDPSGTDVAAWLRHLLGGDKNKQQSQNSSQAQQGGCNNMPEPPAAQCQGGVWESVKSKDCIVGWKCTQSRILSFAATDEQIASGKSTNIGWFTEGMRSCVVSSPDLPDFTDANKTYTNVSGAVPTPPLAADTRFVLSCITNAGLAYPPDEVMIDVL</sequence>
<proteinExistence type="predicted"/>
<gene>
    <name evidence="2" type="ORF">A3A39_04800</name>
</gene>
<comment type="caution">
    <text evidence="2">The sequence shown here is derived from an EMBL/GenBank/DDBJ whole genome shotgun (WGS) entry which is preliminary data.</text>
</comment>
<feature type="region of interest" description="Disordered" evidence="1">
    <location>
        <begin position="99"/>
        <end position="142"/>
    </location>
</feature>